<organism evidence="1 2">
    <name type="scientific">Oopsacas minuta</name>
    <dbReference type="NCBI Taxonomy" id="111878"/>
    <lineage>
        <taxon>Eukaryota</taxon>
        <taxon>Metazoa</taxon>
        <taxon>Porifera</taxon>
        <taxon>Hexactinellida</taxon>
        <taxon>Hexasterophora</taxon>
        <taxon>Lyssacinosida</taxon>
        <taxon>Leucopsacidae</taxon>
        <taxon>Oopsacas</taxon>
    </lineage>
</organism>
<dbReference type="Proteomes" id="UP001165289">
    <property type="component" value="Unassembled WGS sequence"/>
</dbReference>
<keyword evidence="2" id="KW-1185">Reference proteome</keyword>
<reference evidence="1 2" key="1">
    <citation type="journal article" date="2023" name="BMC Biol.">
        <title>The compact genome of the sponge Oopsacas minuta (Hexactinellida) is lacking key metazoan core genes.</title>
        <authorList>
            <person name="Santini S."/>
            <person name="Schenkelaars Q."/>
            <person name="Jourda C."/>
            <person name="Duchesne M."/>
            <person name="Belahbib H."/>
            <person name="Rocher C."/>
            <person name="Selva M."/>
            <person name="Riesgo A."/>
            <person name="Vervoort M."/>
            <person name="Leys S.P."/>
            <person name="Kodjabachian L."/>
            <person name="Le Bivic A."/>
            <person name="Borchiellini C."/>
            <person name="Claverie J.M."/>
            <person name="Renard E."/>
        </authorList>
    </citation>
    <scope>NUCLEOTIDE SEQUENCE [LARGE SCALE GENOMIC DNA]</scope>
    <source>
        <strain evidence="1">SPO-2</strain>
    </source>
</reference>
<sequence>MSTFDIDPPEEVWPVGTRKRIGTVKTDLLRLKKKSIEETKKLNIPLNKSIITMEKSIFSAPSINFLDATIDAQFDSSEKKSKRIREPGDLASCVKLEILINQLLRVILKDTYTKLSKRQFDEMHQELIQLFNTLIETQPQGSIPVEYSPRLEAVLSRIAVSGLITLDSSNGTVEFEF</sequence>
<name>A0AAV7K9F2_9METZ</name>
<protein>
    <submittedName>
        <fullName evidence="1">Uncharacterized protein</fullName>
    </submittedName>
</protein>
<comment type="caution">
    <text evidence="1">The sequence shown here is derived from an EMBL/GenBank/DDBJ whole genome shotgun (WGS) entry which is preliminary data.</text>
</comment>
<accession>A0AAV7K9F2</accession>
<gene>
    <name evidence="1" type="ORF">LOD99_241</name>
</gene>
<proteinExistence type="predicted"/>
<dbReference type="EMBL" id="JAKMXF010000111">
    <property type="protein sequence ID" value="KAI6657495.1"/>
    <property type="molecule type" value="Genomic_DNA"/>
</dbReference>
<evidence type="ECO:0000313" key="2">
    <source>
        <dbReference type="Proteomes" id="UP001165289"/>
    </source>
</evidence>
<evidence type="ECO:0000313" key="1">
    <source>
        <dbReference type="EMBL" id="KAI6657495.1"/>
    </source>
</evidence>
<dbReference type="AlphaFoldDB" id="A0AAV7K9F2"/>